<dbReference type="Proteomes" id="UP000468650">
    <property type="component" value="Unassembled WGS sequence"/>
</dbReference>
<dbReference type="OrthoDB" id="956723at2"/>
<evidence type="ECO:0000313" key="2">
    <source>
        <dbReference type="Proteomes" id="UP000468650"/>
    </source>
</evidence>
<protein>
    <recommendedName>
        <fullName evidence="3">Histidyl-tRNA synthetase</fullName>
    </recommendedName>
</protein>
<accession>A0A6N6RD03</accession>
<reference evidence="1 2" key="1">
    <citation type="submission" date="2019-09" db="EMBL/GenBank/DDBJ databases">
        <title>Genomes of family Cryomorphaceae.</title>
        <authorList>
            <person name="Bowman J.P."/>
        </authorList>
    </citation>
    <scope>NUCLEOTIDE SEQUENCE [LARGE SCALE GENOMIC DNA]</scope>
    <source>
        <strain evidence="1 2">LMG 25704</strain>
    </source>
</reference>
<name>A0A6N6RD03_9FLAO</name>
<dbReference type="InterPro" id="IPR045470">
    <property type="entry name" value="DUF6495"/>
</dbReference>
<proteinExistence type="predicted"/>
<dbReference type="RefSeq" id="WP_151668403.1">
    <property type="nucleotide sequence ID" value="NZ_WBVO01000014.1"/>
</dbReference>
<organism evidence="1 2">
    <name type="scientific">Phaeocystidibacter luteus</name>
    <dbReference type="NCBI Taxonomy" id="911197"/>
    <lineage>
        <taxon>Bacteria</taxon>
        <taxon>Pseudomonadati</taxon>
        <taxon>Bacteroidota</taxon>
        <taxon>Flavobacteriia</taxon>
        <taxon>Flavobacteriales</taxon>
        <taxon>Phaeocystidibacteraceae</taxon>
        <taxon>Phaeocystidibacter</taxon>
    </lineage>
</organism>
<evidence type="ECO:0000313" key="1">
    <source>
        <dbReference type="EMBL" id="KAB2805470.1"/>
    </source>
</evidence>
<dbReference type="EMBL" id="WBVO01000014">
    <property type="protein sequence ID" value="KAB2805470.1"/>
    <property type="molecule type" value="Genomic_DNA"/>
</dbReference>
<evidence type="ECO:0008006" key="3">
    <source>
        <dbReference type="Google" id="ProtNLM"/>
    </source>
</evidence>
<gene>
    <name evidence="1" type="ORF">F8C67_13545</name>
</gene>
<dbReference type="AlphaFoldDB" id="A0A6N6RD03"/>
<sequence>MKYRRLTKEEFEELHEEFIMFLSANTITGEDWKVIVSETPEKAEELMDMFSDIAFDKVLGQNEYVERITETEFMSARFSDESAEMILLRSVSGQPLPTNWEAAEMKKALDDKAFELFTGVKKYNLLREQEMFQLIQQGASFSKGENFAKLKSLL</sequence>
<comment type="caution">
    <text evidence="1">The sequence shown here is derived from an EMBL/GenBank/DDBJ whole genome shotgun (WGS) entry which is preliminary data.</text>
</comment>
<keyword evidence="2" id="KW-1185">Reference proteome</keyword>
<dbReference type="Pfam" id="PF20105">
    <property type="entry name" value="DUF6495"/>
    <property type="match status" value="1"/>
</dbReference>